<dbReference type="GO" id="GO:0032259">
    <property type="term" value="P:methylation"/>
    <property type="evidence" value="ECO:0007669"/>
    <property type="project" value="UniProtKB-KW"/>
</dbReference>
<dbReference type="PANTHER" id="PTHR33841">
    <property type="entry name" value="DNA METHYLTRANSFERASE YEEA-RELATED"/>
    <property type="match status" value="1"/>
</dbReference>
<protein>
    <recommendedName>
        <fullName evidence="1">site-specific DNA-methyltransferase (adenine-specific)</fullName>
        <ecNumber evidence="1">2.1.1.72</ecNumber>
    </recommendedName>
</protein>
<evidence type="ECO:0000313" key="9">
    <source>
        <dbReference type="EMBL" id="ALC23527.1"/>
    </source>
</evidence>
<dbReference type="InterPro" id="IPR046816">
    <property type="entry name" value="MmeI_Mtase"/>
</dbReference>
<dbReference type="OrthoDB" id="4280289at2"/>
<dbReference type="InterPro" id="IPR050953">
    <property type="entry name" value="N4_N6_ade-DNA_methylase"/>
</dbReference>
<keyword evidence="4" id="KW-0949">S-adenosyl-L-methionine</keyword>
<dbReference type="PANTHER" id="PTHR33841:SF1">
    <property type="entry name" value="DNA METHYLTRANSFERASE A"/>
    <property type="match status" value="1"/>
</dbReference>
<feature type="domain" description="Type II methyltransferase M.TaqI-like" evidence="7">
    <location>
        <begin position="1192"/>
        <end position="1229"/>
    </location>
</feature>
<proteinExistence type="predicted"/>
<keyword evidence="9" id="KW-0540">Nuclease</keyword>
<evidence type="ECO:0000256" key="4">
    <source>
        <dbReference type="ARBA" id="ARBA00022691"/>
    </source>
</evidence>
<accession>A0A0M4DDQ2</accession>
<evidence type="ECO:0000256" key="1">
    <source>
        <dbReference type="ARBA" id="ARBA00011900"/>
    </source>
</evidence>
<feature type="region of interest" description="Disordered" evidence="6">
    <location>
        <begin position="904"/>
        <end position="934"/>
    </location>
</feature>
<keyword evidence="3" id="KW-0808">Transferase</keyword>
<keyword evidence="9" id="KW-0255">Endonuclease</keyword>
<dbReference type="GO" id="GO:0006304">
    <property type="term" value="P:DNA modification"/>
    <property type="evidence" value="ECO:0007669"/>
    <property type="project" value="InterPro"/>
</dbReference>
<dbReference type="GO" id="GO:0004519">
    <property type="term" value="F:endonuclease activity"/>
    <property type="evidence" value="ECO:0007669"/>
    <property type="project" value="UniProtKB-KW"/>
</dbReference>
<dbReference type="InterPro" id="IPR002052">
    <property type="entry name" value="DNA_methylase_N6_adenine_CS"/>
</dbReference>
<evidence type="ECO:0000256" key="6">
    <source>
        <dbReference type="SAM" id="MobiDB-lite"/>
    </source>
</evidence>
<name>A0A0M4DDQ2_STRPR</name>
<reference evidence="9 10" key="1">
    <citation type="submission" date="2015-08" db="EMBL/GenBank/DDBJ databases">
        <title>Genome sequence of the pristinamycin over-producing bacterium Streptomyces pristinaespiralis HCCB10218.</title>
        <authorList>
            <person name="Tian J."/>
            <person name="Yang J."/>
            <person name="Li L."/>
            <person name="Ruan L."/>
            <person name="Wei W."/>
            <person name="Zheng G."/>
            <person name="Wei Z."/>
            <person name="Yang S."/>
            <person name="Ge M."/>
            <person name="Jiang W."/>
            <person name="Lu Y."/>
        </authorList>
    </citation>
    <scope>NUCLEOTIDE SEQUENCE [LARGE SCALE GENOMIC DNA]</scope>
    <source>
        <strain evidence="9 10">HCCB 10218</strain>
    </source>
</reference>
<keyword evidence="2" id="KW-0489">Methyltransferase</keyword>
<evidence type="ECO:0000259" key="7">
    <source>
        <dbReference type="Pfam" id="PF07669"/>
    </source>
</evidence>
<dbReference type="GO" id="GO:0009007">
    <property type="term" value="F:site-specific DNA-methyltransferase (adenine-specific) activity"/>
    <property type="evidence" value="ECO:0007669"/>
    <property type="project" value="UniProtKB-EC"/>
</dbReference>
<evidence type="ECO:0000256" key="5">
    <source>
        <dbReference type="ARBA" id="ARBA00047942"/>
    </source>
</evidence>
<feature type="domain" description="MmeI-like DNA-methyltransferase" evidence="8">
    <location>
        <begin position="704"/>
        <end position="784"/>
    </location>
</feature>
<evidence type="ECO:0000313" key="10">
    <source>
        <dbReference type="Proteomes" id="UP000060513"/>
    </source>
</evidence>
<evidence type="ECO:0000256" key="2">
    <source>
        <dbReference type="ARBA" id="ARBA00022603"/>
    </source>
</evidence>
<comment type="catalytic activity">
    <reaction evidence="5">
        <text>a 2'-deoxyadenosine in DNA + S-adenosyl-L-methionine = an N(6)-methyl-2'-deoxyadenosine in DNA + S-adenosyl-L-homocysteine + H(+)</text>
        <dbReference type="Rhea" id="RHEA:15197"/>
        <dbReference type="Rhea" id="RHEA-COMP:12418"/>
        <dbReference type="Rhea" id="RHEA-COMP:12419"/>
        <dbReference type="ChEBI" id="CHEBI:15378"/>
        <dbReference type="ChEBI" id="CHEBI:57856"/>
        <dbReference type="ChEBI" id="CHEBI:59789"/>
        <dbReference type="ChEBI" id="CHEBI:90615"/>
        <dbReference type="ChEBI" id="CHEBI:90616"/>
        <dbReference type="EC" id="2.1.1.72"/>
    </reaction>
</comment>
<dbReference type="GO" id="GO:0003676">
    <property type="term" value="F:nucleic acid binding"/>
    <property type="evidence" value="ECO:0007669"/>
    <property type="project" value="InterPro"/>
</dbReference>
<dbReference type="Pfam" id="PF07669">
    <property type="entry name" value="Eco57I"/>
    <property type="match status" value="1"/>
</dbReference>
<sequence>MTFDSLINEGEYFPPFYLDEILPKQLRGGPLKEWTALERQGQRTPRQGLRDLAQPYLAARAALATDAEKYHAVTDTRAVAAQKTASDVLKAVSAESDPPAFQPALSDAGPGNTQEPAPAPGALAPDWAADDTPESGWRADLAAWHRRLLTALGFDPIAPGHLTAMTPTGPVAVPVAHHEPGLVVLTGGFATDVDATRGDGSANRLAAPVRIASGKSLTTVTDLAAWLLTSDNGPRYALLLFGGVMVLGDKDRFSRGEYLAVSLDTALPRKAAKGATAGEIDLIAAVFGAPSLRPGEDGSDDDIAKLVAESRDHSVGVTAELRVGLQKSVHLIANEVLDLAREQGVHPDDLQDWLPEVLKEPGDLPKLLTHESLRYLYRLLFLLYAEARPELDIVPMKSDEYVTGYSVARLRELVAQEKLGSASRRGHHFHESLALLFDKVFHGHPVADTVKDRTTLSAASAVVAEPTEPVAGSTPDLDSQPRLAEDDGHAAVRIEALRSRLFDPESIKLVGQKIDYPTATLPDGSPAPAKPLDLRLRNEVLHQVLRHLTFVEGKGRAHGAFISYANLSINHLGAVYEGLMSYTGFIAREALYEVAKGGDESGGSWLVEAGQVRSGRYPDEPGNSVFVKDVVDRDTGETASRVHPVGSYVYRLAGRDRQTSASYYTPKSLTEAAVEQTLRFRLDDEGRVDPLKPEKAWVNAADVLRWRVCEPALGSGAFLNEAVDQLAALYLKLAQRERGVEIDPEDYQRELQKAKAYIALHNAYGVDLNDTAVELAEISLWLNTMHPGMKAPWYGLHLHQGNSLVGAARKVYPGHSLHLGGWLNAKDQQRPRHVPLTERLKHREVHQFLLPALGWGSIAEQVSVRKPKKGAAADERPVSVAAGSVADWLDPELIEAMRRWRSAMRRNPKGEQKSKAPAKKAATSAADARDKAAVTDERIGQGAFDLGLDLWEQGGFDFSGTNTDADATAEAGAVSPPKQTAKEKEKGAEAESEGKQGRTQTGRLMALARRVEYLWDLVRLRLDLSEQEIARTIDVWGATAADVTKPHGAVLMDRDAVVQALRAEGSPYWRLKQLMDAWCALWFWPLEEVGLLNGSDPVYWNGDEDLTRRGKGQAGRKVALKSLEDWIAFAEALVGRVDTDASVGTLEEIPKVSDLPSLDTFETELDRQMTATSAWVSHLDIGDLFPWYGTSYEIAAEHGFFHWELNFAHVFAEGGFDLLVGNPPWVRQEWDEPAVLAEIEPWFVLGGKAAEAQWSEEVERLLRDPRRRSFYLNELETVAGISGFLSSPDTYPELVGTRPDMYRAFMLQAWRVTGERGIAGLIHPSTHLTGAKEGVLRRAAYRHLRFHADFTNELLIFANPVGNSSHFSVNVYGAETEIKFQHMSWLLHPHVLTKSLRHDGTGPVPAVKNDGKWDLRAHRDRIVTVDPQTLADWQKLAGEDEPGPTEEAKLLFPVTRSEESAIAALARWPHRLGALDPRISTGFNEKTDRTAGYFTWTPGPAEQWNEVILQGPMFSVATPYHKQPPEGGSKSMRDYEPWDHLNLSEDEVPRTNYRRAASCTPLEYYDGLARRTWLDKELLRELQADERAMAEAKAIAGTDDGVHAQLVNWASRPYARFTRMVWRRQIASNTERSLFACLIPPGPAHVHMAHSMALSNDRDTALTAGFWAALPLDYFLRATGRSDLQVGEAQVMPAPTPGHPLADALLLRTLRLNAQTNAYAPLWNKLYNPTWQTDTWAADSAWPSELAPLTDGVTSAWTPATPLRTELARRAALVEIDALVAVWLGISKDELVAMYNARFPVLKQYEENMWFDAAGRRIAKAHQQHGYGQPKDAWKQLSAPELFPLEHEVPEGYAEPLHRASRIAEMEAAHDEFTRRLRDAGWEPGDAEPPRGSAE</sequence>
<dbReference type="InterPro" id="IPR011639">
    <property type="entry name" value="MethylTrfase_TaqI-like_dom"/>
</dbReference>
<dbReference type="Gene3D" id="3.40.50.150">
    <property type="entry name" value="Vaccinia Virus protein VP39"/>
    <property type="match status" value="2"/>
</dbReference>
<dbReference type="KEGG" id="spri:SPRI_5221"/>
<organism evidence="9">
    <name type="scientific">Streptomyces pristinaespiralis</name>
    <dbReference type="NCBI Taxonomy" id="38300"/>
    <lineage>
        <taxon>Bacteria</taxon>
        <taxon>Bacillati</taxon>
        <taxon>Actinomycetota</taxon>
        <taxon>Actinomycetes</taxon>
        <taxon>Kitasatosporales</taxon>
        <taxon>Streptomycetaceae</taxon>
        <taxon>Streptomyces</taxon>
    </lineage>
</organism>
<dbReference type="EMBL" id="CP011340">
    <property type="protein sequence ID" value="ALC23527.1"/>
    <property type="molecule type" value="Genomic_DNA"/>
</dbReference>
<dbReference type="Pfam" id="PF20473">
    <property type="entry name" value="MmeI_Mtase"/>
    <property type="match status" value="1"/>
</dbReference>
<gene>
    <name evidence="9" type="ORF">SPRI_5221</name>
</gene>
<dbReference type="Proteomes" id="UP000060513">
    <property type="component" value="Chromosome"/>
</dbReference>
<feature type="region of interest" description="Disordered" evidence="6">
    <location>
        <begin position="1874"/>
        <end position="1895"/>
    </location>
</feature>
<feature type="compositionally biased region" description="Basic and acidic residues" evidence="6">
    <location>
        <begin position="980"/>
        <end position="996"/>
    </location>
</feature>
<dbReference type="STRING" id="38300.SPRI_5221"/>
<dbReference type="InterPro" id="IPR029063">
    <property type="entry name" value="SAM-dependent_MTases_sf"/>
</dbReference>
<feature type="region of interest" description="Disordered" evidence="6">
    <location>
        <begin position="465"/>
        <end position="484"/>
    </location>
</feature>
<feature type="region of interest" description="Disordered" evidence="6">
    <location>
        <begin position="91"/>
        <end position="134"/>
    </location>
</feature>
<dbReference type="PATRIC" id="fig|38300.4.peg.5475"/>
<dbReference type="EC" id="2.1.1.72" evidence="1"/>
<keyword evidence="9" id="KW-0378">Hydrolase</keyword>
<evidence type="ECO:0000256" key="3">
    <source>
        <dbReference type="ARBA" id="ARBA00022679"/>
    </source>
</evidence>
<dbReference type="PROSITE" id="PS00092">
    <property type="entry name" value="N6_MTASE"/>
    <property type="match status" value="1"/>
</dbReference>
<dbReference type="RefSeq" id="WP_053557367.1">
    <property type="nucleotide sequence ID" value="NZ_CP011340.1"/>
</dbReference>
<dbReference type="REBASE" id="125837">
    <property type="entry name" value="Spr10218ORF5220P"/>
</dbReference>
<evidence type="ECO:0000259" key="8">
    <source>
        <dbReference type="Pfam" id="PF20473"/>
    </source>
</evidence>
<feature type="region of interest" description="Disordered" evidence="6">
    <location>
        <begin position="969"/>
        <end position="1001"/>
    </location>
</feature>
<dbReference type="SUPFAM" id="SSF53335">
    <property type="entry name" value="S-adenosyl-L-methionine-dependent methyltransferases"/>
    <property type="match status" value="1"/>
</dbReference>